<keyword evidence="11" id="KW-1185">Reference proteome</keyword>
<dbReference type="Gene3D" id="1.10.3720.10">
    <property type="entry name" value="MetI-like"/>
    <property type="match status" value="1"/>
</dbReference>
<dbReference type="SUPFAM" id="SSF161098">
    <property type="entry name" value="MetI-like"/>
    <property type="match status" value="1"/>
</dbReference>
<keyword evidence="6 8" id="KW-1133">Transmembrane helix</keyword>
<feature type="transmembrane region" description="Helical" evidence="8">
    <location>
        <begin position="60"/>
        <end position="84"/>
    </location>
</feature>
<evidence type="ECO:0000256" key="6">
    <source>
        <dbReference type="ARBA" id="ARBA00022989"/>
    </source>
</evidence>
<dbReference type="GO" id="GO:0005886">
    <property type="term" value="C:plasma membrane"/>
    <property type="evidence" value="ECO:0007669"/>
    <property type="project" value="UniProtKB-SubCell"/>
</dbReference>
<keyword evidence="4" id="KW-1003">Cell membrane</keyword>
<evidence type="ECO:0000256" key="8">
    <source>
        <dbReference type="RuleBase" id="RU363032"/>
    </source>
</evidence>
<dbReference type="CDD" id="cd06261">
    <property type="entry name" value="TM_PBP2"/>
    <property type="match status" value="1"/>
</dbReference>
<organism evidence="10 11">
    <name type="scientific">Rhodovastum atsumiense</name>
    <dbReference type="NCBI Taxonomy" id="504468"/>
    <lineage>
        <taxon>Bacteria</taxon>
        <taxon>Pseudomonadati</taxon>
        <taxon>Pseudomonadota</taxon>
        <taxon>Alphaproteobacteria</taxon>
        <taxon>Acetobacterales</taxon>
        <taxon>Acetobacteraceae</taxon>
        <taxon>Rhodovastum</taxon>
    </lineage>
</organism>
<comment type="caution">
    <text evidence="10">The sequence shown here is derived from an EMBL/GenBank/DDBJ whole genome shotgun (WGS) entry which is preliminary data.</text>
</comment>
<dbReference type="Proteomes" id="UP000325255">
    <property type="component" value="Unassembled WGS sequence"/>
</dbReference>
<keyword evidence="3 8" id="KW-0813">Transport</keyword>
<feature type="transmembrane region" description="Helical" evidence="8">
    <location>
        <begin position="246"/>
        <end position="267"/>
    </location>
</feature>
<proteinExistence type="inferred from homology"/>
<keyword evidence="7 8" id="KW-0472">Membrane</keyword>
<accession>A0A5M6IP86</accession>
<dbReference type="AlphaFoldDB" id="A0A5M6IP86"/>
<evidence type="ECO:0000256" key="3">
    <source>
        <dbReference type="ARBA" id="ARBA00022448"/>
    </source>
</evidence>
<evidence type="ECO:0000256" key="4">
    <source>
        <dbReference type="ARBA" id="ARBA00022475"/>
    </source>
</evidence>
<reference evidence="10 11" key="1">
    <citation type="submission" date="2019-09" db="EMBL/GenBank/DDBJ databases">
        <title>Genome sequence of Rhodovastum atsumiense, a diverse member of the Acetobacteraceae family of non-sulfur purple photosynthetic bacteria.</title>
        <authorList>
            <person name="Meyer T."/>
            <person name="Kyndt J."/>
        </authorList>
    </citation>
    <scope>NUCLEOTIDE SEQUENCE [LARGE SCALE GENOMIC DNA]</scope>
    <source>
        <strain evidence="10 11">DSM 21279</strain>
    </source>
</reference>
<name>A0A5M6IP86_9PROT</name>
<evidence type="ECO:0000256" key="2">
    <source>
        <dbReference type="ARBA" id="ARBA00007069"/>
    </source>
</evidence>
<dbReference type="OrthoDB" id="7915284at2"/>
<evidence type="ECO:0000259" key="9">
    <source>
        <dbReference type="PROSITE" id="PS50928"/>
    </source>
</evidence>
<feature type="transmembrane region" description="Helical" evidence="8">
    <location>
        <begin position="147"/>
        <end position="167"/>
    </location>
</feature>
<comment type="similarity">
    <text evidence="2">Belongs to the binding-protein-dependent transport system permease family. CysTW subfamily.</text>
</comment>
<dbReference type="PANTHER" id="PTHR42929">
    <property type="entry name" value="INNER MEMBRANE ABC TRANSPORTER PERMEASE PROTEIN YDCU-RELATED-RELATED"/>
    <property type="match status" value="1"/>
</dbReference>
<feature type="transmembrane region" description="Helical" evidence="8">
    <location>
        <begin position="188"/>
        <end position="214"/>
    </location>
</feature>
<feature type="domain" description="ABC transmembrane type-1" evidence="9">
    <location>
        <begin position="61"/>
        <end position="267"/>
    </location>
</feature>
<evidence type="ECO:0000256" key="1">
    <source>
        <dbReference type="ARBA" id="ARBA00004651"/>
    </source>
</evidence>
<dbReference type="EMBL" id="VWPK01000038">
    <property type="protein sequence ID" value="KAA5610080.1"/>
    <property type="molecule type" value="Genomic_DNA"/>
</dbReference>
<dbReference type="Pfam" id="PF00528">
    <property type="entry name" value="BPD_transp_1"/>
    <property type="match status" value="1"/>
</dbReference>
<dbReference type="InterPro" id="IPR035906">
    <property type="entry name" value="MetI-like_sf"/>
</dbReference>
<dbReference type="PROSITE" id="PS50928">
    <property type="entry name" value="ABC_TM1"/>
    <property type="match status" value="1"/>
</dbReference>
<evidence type="ECO:0000256" key="7">
    <source>
        <dbReference type="ARBA" id="ARBA00023136"/>
    </source>
</evidence>
<keyword evidence="5 8" id="KW-0812">Transmembrane</keyword>
<dbReference type="PANTHER" id="PTHR42929:SF3">
    <property type="entry name" value="PUTRESCINE TRANSPORT SYSTEM PERMEASE PROTEIN POTH"/>
    <property type="match status" value="1"/>
</dbReference>
<gene>
    <name evidence="10" type="ORF">F1189_20920</name>
</gene>
<dbReference type="GO" id="GO:0055085">
    <property type="term" value="P:transmembrane transport"/>
    <property type="evidence" value="ECO:0007669"/>
    <property type="project" value="InterPro"/>
</dbReference>
<protein>
    <submittedName>
        <fullName evidence="10">ABC transporter permease subunit</fullName>
    </submittedName>
</protein>
<evidence type="ECO:0000313" key="11">
    <source>
        <dbReference type="Proteomes" id="UP000325255"/>
    </source>
</evidence>
<dbReference type="InterPro" id="IPR000515">
    <property type="entry name" value="MetI-like"/>
</dbReference>
<comment type="subcellular location">
    <subcellularLocation>
        <location evidence="1 8">Cell membrane</location>
        <topology evidence="1 8">Multi-pass membrane protein</topology>
    </subcellularLocation>
</comment>
<sequence length="271" mass="29136">MRALILLPVWGWLLAFVAMPGLMLAVIALAQSSDGIPPFVPGVNGGNFATLLTDPYYRDAFLASLRVSALSAGLCLLIGYPMALAIARSAPKRRPLLLLLVMLPFWTGFLLRIAAWIGLLRDDGWINAALLALGLIDTPLPLLHTDFAMQIGLVYAYLPFMVLPLEARLARTDPLLEQAAADLGAGPLRVFLTVTLPLSLPGVVAGLVLVFVPVAGEYVIPEMLGSPGSQTMGRVIWQEFFDNHDWPLASALSLALLAVLLVPAIAVRRAR</sequence>
<evidence type="ECO:0000256" key="5">
    <source>
        <dbReference type="ARBA" id="ARBA00022692"/>
    </source>
</evidence>
<feature type="transmembrane region" description="Helical" evidence="8">
    <location>
        <begin position="96"/>
        <end position="117"/>
    </location>
</feature>
<evidence type="ECO:0000313" key="10">
    <source>
        <dbReference type="EMBL" id="KAA5610080.1"/>
    </source>
</evidence>
<dbReference type="RefSeq" id="WP_150042822.1">
    <property type="nucleotide sequence ID" value="NZ_OW485601.1"/>
</dbReference>